<dbReference type="PANTHER" id="PTHR33778:SF1">
    <property type="entry name" value="MAGNESIUM TRANSPORTER YHID-RELATED"/>
    <property type="match status" value="1"/>
</dbReference>
<evidence type="ECO:0000256" key="4">
    <source>
        <dbReference type="ARBA" id="ARBA00022692"/>
    </source>
</evidence>
<dbReference type="STRING" id="48256.CLHUN_13570"/>
<dbReference type="Pfam" id="PF02308">
    <property type="entry name" value="MgtC"/>
    <property type="match status" value="1"/>
</dbReference>
<feature type="transmembrane region" description="Helical" evidence="7">
    <location>
        <begin position="115"/>
        <end position="147"/>
    </location>
</feature>
<dbReference type="PRINTS" id="PR01837">
    <property type="entry name" value="MGTCSAPBPROT"/>
</dbReference>
<dbReference type="AlphaFoldDB" id="A0A1V4SLY6"/>
<accession>A0A1V4SLY6</accession>
<dbReference type="PANTHER" id="PTHR33778">
    <property type="entry name" value="PROTEIN MGTC"/>
    <property type="match status" value="1"/>
</dbReference>
<reference evidence="9 10" key="1">
    <citation type="submission" date="2017-03" db="EMBL/GenBank/DDBJ databases">
        <title>Genome sequence of Clostridium hungatei DSM 14427.</title>
        <authorList>
            <person name="Poehlein A."/>
            <person name="Daniel R."/>
        </authorList>
    </citation>
    <scope>NUCLEOTIDE SEQUENCE [LARGE SCALE GENOMIC DNA]</scope>
    <source>
        <strain evidence="9 10">DSM 14427</strain>
    </source>
</reference>
<evidence type="ECO:0000256" key="1">
    <source>
        <dbReference type="ARBA" id="ARBA00004651"/>
    </source>
</evidence>
<keyword evidence="6 7" id="KW-0472">Membrane</keyword>
<name>A0A1V4SLY6_RUMHU</name>
<feature type="transmembrane region" description="Helical" evidence="7">
    <location>
        <begin position="50"/>
        <end position="70"/>
    </location>
</feature>
<dbReference type="InterPro" id="IPR049177">
    <property type="entry name" value="MgtC_SapB_SrpB_YhiD_N"/>
</dbReference>
<keyword evidence="4 7" id="KW-0812">Transmembrane</keyword>
<evidence type="ECO:0000259" key="8">
    <source>
        <dbReference type="Pfam" id="PF02308"/>
    </source>
</evidence>
<keyword evidence="10" id="KW-1185">Reference proteome</keyword>
<protein>
    <submittedName>
        <fullName evidence="9">Putative Mg(2+) transport ATPase</fullName>
    </submittedName>
</protein>
<comment type="caution">
    <text evidence="9">The sequence shown here is derived from an EMBL/GenBank/DDBJ whole genome shotgun (WGS) entry which is preliminary data.</text>
</comment>
<dbReference type="InterPro" id="IPR003416">
    <property type="entry name" value="MgtC/SapB/SrpB/YhiD_fam"/>
</dbReference>
<dbReference type="RefSeq" id="WP_080063805.1">
    <property type="nucleotide sequence ID" value="NZ_MZGX01000007.1"/>
</dbReference>
<keyword evidence="5 7" id="KW-1133">Transmembrane helix</keyword>
<dbReference type="OrthoDB" id="9811198at2"/>
<dbReference type="EMBL" id="MZGX01000007">
    <property type="protein sequence ID" value="OPX44803.1"/>
    <property type="molecule type" value="Genomic_DNA"/>
</dbReference>
<proteinExistence type="inferred from homology"/>
<evidence type="ECO:0000256" key="6">
    <source>
        <dbReference type="ARBA" id="ARBA00023136"/>
    </source>
</evidence>
<organism evidence="9 10">
    <name type="scientific">Ruminiclostridium hungatei</name>
    <name type="common">Clostridium hungatei</name>
    <dbReference type="NCBI Taxonomy" id="48256"/>
    <lineage>
        <taxon>Bacteria</taxon>
        <taxon>Bacillati</taxon>
        <taxon>Bacillota</taxon>
        <taxon>Clostridia</taxon>
        <taxon>Eubacteriales</taxon>
        <taxon>Oscillospiraceae</taxon>
        <taxon>Ruminiclostridium</taxon>
    </lineage>
</organism>
<feature type="domain" description="MgtC/SapB/SrpB/YhiD N-terminal" evidence="8">
    <location>
        <begin position="25"/>
        <end position="151"/>
    </location>
</feature>
<comment type="similarity">
    <text evidence="2">Belongs to the MgtC/SapB family.</text>
</comment>
<evidence type="ECO:0000313" key="10">
    <source>
        <dbReference type="Proteomes" id="UP000191554"/>
    </source>
</evidence>
<evidence type="ECO:0000256" key="5">
    <source>
        <dbReference type="ARBA" id="ARBA00022989"/>
    </source>
</evidence>
<gene>
    <name evidence="9" type="ORF">CLHUN_13570</name>
</gene>
<evidence type="ECO:0000256" key="2">
    <source>
        <dbReference type="ARBA" id="ARBA00009298"/>
    </source>
</evidence>
<comment type="subcellular location">
    <subcellularLocation>
        <location evidence="1">Cell membrane</location>
        <topology evidence="1">Multi-pass membrane protein</topology>
    </subcellularLocation>
</comment>
<keyword evidence="3" id="KW-1003">Cell membrane</keyword>
<evidence type="ECO:0000256" key="7">
    <source>
        <dbReference type="SAM" id="Phobius"/>
    </source>
</evidence>
<dbReference type="GO" id="GO:0005886">
    <property type="term" value="C:plasma membrane"/>
    <property type="evidence" value="ECO:0007669"/>
    <property type="project" value="UniProtKB-SubCell"/>
</dbReference>
<feature type="transmembrane region" description="Helical" evidence="7">
    <location>
        <begin position="17"/>
        <end position="38"/>
    </location>
</feature>
<dbReference type="Proteomes" id="UP000191554">
    <property type="component" value="Unassembled WGS sequence"/>
</dbReference>
<sequence>MWILNNLSSYFSSQGEFYLSMISRLIIACVLGGIIGFEREHVHRPAGLRTHILVCVGSALVMVTSEFIYYRYSSHVNVDPARLGAQVISGIGFLGAGTIIKEGISVKGLTTAASLWAVSCVGIAAGIGFYSGALLATVIIFLILVVIKKTQGRMTSQKSTRLFIHTQIKRGEVNELSRIIQELGVKIKKTDFVSSERDGEMVLRFTLDMSAQTPMAELIEAVLCHEHVRRVYEE</sequence>
<evidence type="ECO:0000313" key="9">
    <source>
        <dbReference type="EMBL" id="OPX44803.1"/>
    </source>
</evidence>
<evidence type="ECO:0000256" key="3">
    <source>
        <dbReference type="ARBA" id="ARBA00022475"/>
    </source>
</evidence>